<keyword evidence="3 6" id="KW-0378">Hydrolase</keyword>
<keyword evidence="4" id="KW-0106">Calcium</keyword>
<dbReference type="PANTHER" id="PTHR42693">
    <property type="entry name" value="ARYLSULFATASE FAMILY MEMBER"/>
    <property type="match status" value="1"/>
</dbReference>
<name>S7VNA8_9BACT</name>
<dbReference type="GO" id="GO:0047753">
    <property type="term" value="F:choline-sulfatase activity"/>
    <property type="evidence" value="ECO:0007669"/>
    <property type="project" value="UniProtKB-EC"/>
</dbReference>
<accession>S7VNA8</accession>
<reference evidence="6 7" key="1">
    <citation type="journal article" date="2013" name="Genome Announc.">
        <title>Draft Genome Sequence of Cyclobacterium qasimii Strain M12-11BT, Isolated from Arctic Marine Sediment.</title>
        <authorList>
            <person name="Shivaji S."/>
            <person name="Ara S."/>
            <person name="Singh A."/>
            <person name="Kumar Pinnaka A."/>
        </authorList>
    </citation>
    <scope>NUCLEOTIDE SEQUENCE [LARGE SCALE GENOMIC DNA]</scope>
    <source>
        <strain evidence="6 7">M12-11B</strain>
    </source>
</reference>
<dbReference type="STRING" id="641524.ADICYQ_0378"/>
<dbReference type="Gene3D" id="3.40.720.10">
    <property type="entry name" value="Alkaline Phosphatase, subunit A"/>
    <property type="match status" value="1"/>
</dbReference>
<protein>
    <submittedName>
        <fullName evidence="6">Choline-sulfatase</fullName>
        <ecNumber evidence="6">3.1.6.6</ecNumber>
    </submittedName>
</protein>
<dbReference type="PANTHER" id="PTHR42693:SF53">
    <property type="entry name" value="ENDO-4-O-SULFATASE"/>
    <property type="match status" value="1"/>
</dbReference>
<evidence type="ECO:0000256" key="2">
    <source>
        <dbReference type="ARBA" id="ARBA00022723"/>
    </source>
</evidence>
<dbReference type="SUPFAM" id="SSF53649">
    <property type="entry name" value="Alkaline phosphatase-like"/>
    <property type="match status" value="1"/>
</dbReference>
<dbReference type="InterPro" id="IPR024607">
    <property type="entry name" value="Sulfatase_CS"/>
</dbReference>
<dbReference type="eggNOG" id="COG3119">
    <property type="taxonomic scope" value="Bacteria"/>
</dbReference>
<dbReference type="EC" id="3.1.6.6" evidence="6"/>
<comment type="caution">
    <text evidence="6">The sequence shown here is derived from an EMBL/GenBank/DDBJ whole genome shotgun (WGS) entry which is preliminary data.</text>
</comment>
<evidence type="ECO:0000256" key="4">
    <source>
        <dbReference type="ARBA" id="ARBA00022837"/>
    </source>
</evidence>
<proteinExistence type="inferred from homology"/>
<evidence type="ECO:0000313" key="7">
    <source>
        <dbReference type="Proteomes" id="UP000014974"/>
    </source>
</evidence>
<gene>
    <name evidence="6" type="ORF">ADICYQ_0378</name>
</gene>
<sequence length="290" mass="33154">MACKNSPKEVDKPNILWISHEDLGPIYGCYGDEYANTPTIDQLAANSIKFTQVYSNAPICAPARSTLITGMYAVSLGTQHLRSAIPVPEQLKILPEVLREAGYYTSNNVKTDYNFSHEGRWDESSKEAHWRNRPEGKPFFSVFNFMITHEGPTNALRPEDTSSLPTHHDPAKAVLPPHLPDSPKMREIWAHMYDLLEVFDGQVKDLLSQLEEDGLLEETIVLFLQTMDMVCQGTSAGLIMLDYKSLLFYMFQINTNIWWKAFLEQHPIGWSALLILRLLRLPWPESIFRK</sequence>
<dbReference type="GO" id="GO:0004065">
    <property type="term" value="F:arylsulfatase activity"/>
    <property type="evidence" value="ECO:0007669"/>
    <property type="project" value="TreeGrafter"/>
</dbReference>
<evidence type="ECO:0000259" key="5">
    <source>
        <dbReference type="Pfam" id="PF00884"/>
    </source>
</evidence>
<dbReference type="GO" id="GO:0046872">
    <property type="term" value="F:metal ion binding"/>
    <property type="evidence" value="ECO:0007669"/>
    <property type="project" value="UniProtKB-KW"/>
</dbReference>
<evidence type="ECO:0000256" key="3">
    <source>
        <dbReference type="ARBA" id="ARBA00022801"/>
    </source>
</evidence>
<dbReference type="Pfam" id="PF00884">
    <property type="entry name" value="Sulfatase"/>
    <property type="match status" value="1"/>
</dbReference>
<dbReference type="InterPro" id="IPR000917">
    <property type="entry name" value="Sulfatase_N"/>
</dbReference>
<dbReference type="Proteomes" id="UP000014974">
    <property type="component" value="Unassembled WGS sequence"/>
</dbReference>
<dbReference type="InterPro" id="IPR050738">
    <property type="entry name" value="Sulfatase"/>
</dbReference>
<evidence type="ECO:0000313" key="6">
    <source>
        <dbReference type="EMBL" id="EPR71476.1"/>
    </source>
</evidence>
<dbReference type="PROSITE" id="PS00523">
    <property type="entry name" value="SULFATASE_1"/>
    <property type="match status" value="1"/>
</dbReference>
<dbReference type="EMBL" id="ATNM01000016">
    <property type="protein sequence ID" value="EPR71476.1"/>
    <property type="molecule type" value="Genomic_DNA"/>
</dbReference>
<dbReference type="InterPro" id="IPR017850">
    <property type="entry name" value="Alkaline_phosphatase_core_sf"/>
</dbReference>
<dbReference type="PATRIC" id="fig|641524.5.peg.373"/>
<keyword evidence="2" id="KW-0479">Metal-binding</keyword>
<feature type="domain" description="Sulfatase N-terminal" evidence="5">
    <location>
        <begin position="13"/>
        <end position="105"/>
    </location>
</feature>
<dbReference type="AlphaFoldDB" id="S7VNA8"/>
<evidence type="ECO:0000256" key="1">
    <source>
        <dbReference type="ARBA" id="ARBA00008779"/>
    </source>
</evidence>
<organism evidence="6 7">
    <name type="scientific">Cyclobacterium qasimii M12-11B</name>
    <dbReference type="NCBI Taxonomy" id="641524"/>
    <lineage>
        <taxon>Bacteria</taxon>
        <taxon>Pseudomonadati</taxon>
        <taxon>Bacteroidota</taxon>
        <taxon>Cytophagia</taxon>
        <taxon>Cytophagales</taxon>
        <taxon>Cyclobacteriaceae</taxon>
        <taxon>Cyclobacterium</taxon>
    </lineage>
</organism>
<comment type="similarity">
    <text evidence="1">Belongs to the sulfatase family.</text>
</comment>